<name>A0ABU5NFJ0_9BACI</name>
<keyword evidence="3" id="KW-1185">Reference proteome</keyword>
<proteinExistence type="predicted"/>
<keyword evidence="1" id="KW-0812">Transmembrane</keyword>
<keyword evidence="1" id="KW-0472">Membrane</keyword>
<feature type="transmembrane region" description="Helical" evidence="1">
    <location>
        <begin position="20"/>
        <end position="39"/>
    </location>
</feature>
<protein>
    <submittedName>
        <fullName evidence="2">Uncharacterized protein</fullName>
    </submittedName>
</protein>
<evidence type="ECO:0000313" key="2">
    <source>
        <dbReference type="EMBL" id="MEA0974803.1"/>
    </source>
</evidence>
<reference evidence="2 3" key="1">
    <citation type="submission" date="2023-12" db="EMBL/GenBank/DDBJ databases">
        <title>Genome comparison identifies genes involved in endophytic behavior of Lysinibacillus irui and provides insights into its role as a plant-growth promoting bacterium.</title>
        <authorList>
            <person name="Hilario S."/>
            <person name="Matos I."/>
            <person name="Goncalves M.F.M."/>
            <person name="Pardo C.A."/>
            <person name="Santos M.J."/>
        </authorList>
    </citation>
    <scope>NUCLEOTIDE SEQUENCE [LARGE SCALE GENOMIC DNA]</scope>
    <source>
        <strain evidence="2 3">B3</strain>
    </source>
</reference>
<dbReference type="EMBL" id="JAXUIA010000001">
    <property type="protein sequence ID" value="MEA0974803.1"/>
    <property type="molecule type" value="Genomic_DNA"/>
</dbReference>
<organism evidence="2 3">
    <name type="scientific">Lysinibacillus irui</name>
    <dbReference type="NCBI Taxonomy" id="2998077"/>
    <lineage>
        <taxon>Bacteria</taxon>
        <taxon>Bacillati</taxon>
        <taxon>Bacillota</taxon>
        <taxon>Bacilli</taxon>
        <taxon>Bacillales</taxon>
        <taxon>Bacillaceae</taxon>
        <taxon>Lysinibacillus</taxon>
    </lineage>
</organism>
<keyword evidence="1" id="KW-1133">Transmembrane helix</keyword>
<evidence type="ECO:0000256" key="1">
    <source>
        <dbReference type="SAM" id="Phobius"/>
    </source>
</evidence>
<dbReference type="Proteomes" id="UP001289615">
    <property type="component" value="Unassembled WGS sequence"/>
</dbReference>
<comment type="caution">
    <text evidence="2">The sequence shown here is derived from an EMBL/GenBank/DDBJ whole genome shotgun (WGS) entry which is preliminary data.</text>
</comment>
<feature type="transmembrane region" description="Helical" evidence="1">
    <location>
        <begin position="51"/>
        <end position="71"/>
    </location>
</feature>
<dbReference type="RefSeq" id="WP_322604691.1">
    <property type="nucleotide sequence ID" value="NZ_JAXLNX010000007.1"/>
</dbReference>
<sequence>MSLHVCNFVKSQSQFGVFGNTVYLTGVSLLTWIMYILCWDFTLLNEYDDKLLALLVFISSVIFCSSLLFTIEQITLLIGQRKKYVNSDIV</sequence>
<accession>A0ABU5NFJ0</accession>
<gene>
    <name evidence="2" type="ORF">U6C28_00735</name>
</gene>
<evidence type="ECO:0000313" key="3">
    <source>
        <dbReference type="Proteomes" id="UP001289615"/>
    </source>
</evidence>